<dbReference type="InterPro" id="IPR001360">
    <property type="entry name" value="Glyco_hydro_1"/>
</dbReference>
<dbReference type="Pfam" id="PF00232">
    <property type="entry name" value="Glyco_hydro_1"/>
    <property type="match status" value="1"/>
</dbReference>
<dbReference type="GO" id="GO:0004553">
    <property type="term" value="F:hydrolase activity, hydrolyzing O-glycosyl compounds"/>
    <property type="evidence" value="ECO:0007669"/>
    <property type="project" value="UniProtKB-ARBA"/>
</dbReference>
<sequence length="493" mass="56617">MKIVISIVLYLTCIFLKSESISRDDFPEGFTFGTASSAYQFEGAVDEGNKGLSIWDAFIKLPGRIVDFSNANTAVDQYHRFKSDIDLMKDLGMDAYRFSISWSRIFQMEQEFQIQKESRVQPYATLYHWDLPLVLQETYGGFLNNQIVKDFEHYAVTCFKAFGDRVKHWITFNEPRGFAIEGYDLGIQAPGRCSIVGHLLCKEGKSSVEPYIVAHNILLSHAAAYHSYHRNFKESQGGQVGITLDAKWYEPMSDCDEDRDAASRAIDFSLGWFLDPLLLGNYPLSMQKLVAERLPEINPQVSEVLNGSLDFLGINHYTTLYARNDRTRFRKLILQDASSDSAVITSAYRHGVAIGERAASLWLRIVPWGIRKLARYIKEKYGNPVVIITENGMDDRSHISLKRALNDHKRIDFHRDYLSNLSAAIRQDNCDVRGYFAWSLLDNWEWNMGYTVRFGLYYVDFKNNLTRIPKSSVQWFKDILGSNTDTNHRTSLL</sequence>
<dbReference type="InterPro" id="IPR017853">
    <property type="entry name" value="GH"/>
</dbReference>
<evidence type="ECO:0000313" key="6">
    <source>
        <dbReference type="EMBL" id="KAL3503362.1"/>
    </source>
</evidence>
<proteinExistence type="inferred from homology"/>
<feature type="chain" id="PRO_5044740800" description="Beta-glucosidase 41" evidence="5">
    <location>
        <begin position="21"/>
        <end position="493"/>
    </location>
</feature>
<dbReference type="Proteomes" id="UP001630127">
    <property type="component" value="Unassembled WGS sequence"/>
</dbReference>
<keyword evidence="7" id="KW-1185">Reference proteome</keyword>
<dbReference type="AlphaFoldDB" id="A0ABD2YAA4"/>
<evidence type="ECO:0000256" key="4">
    <source>
        <dbReference type="RuleBase" id="RU003690"/>
    </source>
</evidence>
<protein>
    <recommendedName>
        <fullName evidence="8">Beta-glucosidase 41</fullName>
    </recommendedName>
</protein>
<evidence type="ECO:0000256" key="2">
    <source>
        <dbReference type="ARBA" id="ARBA00022801"/>
    </source>
</evidence>
<dbReference type="InterPro" id="IPR033132">
    <property type="entry name" value="GH_1_N_CS"/>
</dbReference>
<keyword evidence="5" id="KW-0732">Signal</keyword>
<keyword evidence="3" id="KW-0326">Glycosidase</keyword>
<comment type="caution">
    <text evidence="6">The sequence shown here is derived from an EMBL/GenBank/DDBJ whole genome shotgun (WGS) entry which is preliminary data.</text>
</comment>
<dbReference type="PRINTS" id="PR00131">
    <property type="entry name" value="GLHYDRLASE1"/>
</dbReference>
<dbReference type="PROSITE" id="PS00653">
    <property type="entry name" value="GLYCOSYL_HYDROL_F1_2"/>
    <property type="match status" value="1"/>
</dbReference>
<comment type="similarity">
    <text evidence="1 4">Belongs to the glycosyl hydrolase 1 family.</text>
</comment>
<evidence type="ECO:0000256" key="1">
    <source>
        <dbReference type="ARBA" id="ARBA00010838"/>
    </source>
</evidence>
<evidence type="ECO:0000256" key="5">
    <source>
        <dbReference type="SAM" id="SignalP"/>
    </source>
</evidence>
<dbReference type="PANTHER" id="PTHR10353:SF36">
    <property type="entry name" value="LP05116P"/>
    <property type="match status" value="1"/>
</dbReference>
<gene>
    <name evidence="6" type="ORF">ACH5RR_037811</name>
</gene>
<dbReference type="PANTHER" id="PTHR10353">
    <property type="entry name" value="GLYCOSYL HYDROLASE"/>
    <property type="match status" value="1"/>
</dbReference>
<feature type="signal peptide" evidence="5">
    <location>
        <begin position="1"/>
        <end position="20"/>
    </location>
</feature>
<reference evidence="6 7" key="1">
    <citation type="submission" date="2024-11" db="EMBL/GenBank/DDBJ databases">
        <title>A near-complete genome assembly of Cinchona calisaya.</title>
        <authorList>
            <person name="Lian D.C."/>
            <person name="Zhao X.W."/>
            <person name="Wei L."/>
        </authorList>
    </citation>
    <scope>NUCLEOTIDE SEQUENCE [LARGE SCALE GENOMIC DNA]</scope>
    <source>
        <tissue evidence="6">Nenye</tissue>
    </source>
</reference>
<evidence type="ECO:0000313" key="7">
    <source>
        <dbReference type="Proteomes" id="UP001630127"/>
    </source>
</evidence>
<accession>A0ABD2YAA4</accession>
<dbReference type="SUPFAM" id="SSF51445">
    <property type="entry name" value="(Trans)glycosidases"/>
    <property type="match status" value="1"/>
</dbReference>
<dbReference type="EMBL" id="JBJUIK010000015">
    <property type="protein sequence ID" value="KAL3503362.1"/>
    <property type="molecule type" value="Genomic_DNA"/>
</dbReference>
<dbReference type="FunFam" id="3.20.20.80:FF:000020">
    <property type="entry name" value="Beta-glucosidase 12"/>
    <property type="match status" value="1"/>
</dbReference>
<evidence type="ECO:0000256" key="3">
    <source>
        <dbReference type="ARBA" id="ARBA00023295"/>
    </source>
</evidence>
<evidence type="ECO:0008006" key="8">
    <source>
        <dbReference type="Google" id="ProtNLM"/>
    </source>
</evidence>
<dbReference type="Gene3D" id="3.20.20.80">
    <property type="entry name" value="Glycosidases"/>
    <property type="match status" value="1"/>
</dbReference>
<dbReference type="GO" id="GO:0009821">
    <property type="term" value="P:alkaloid biosynthetic process"/>
    <property type="evidence" value="ECO:0007669"/>
    <property type="project" value="UniProtKB-ARBA"/>
</dbReference>
<keyword evidence="2" id="KW-0378">Hydrolase</keyword>
<organism evidence="6 7">
    <name type="scientific">Cinchona calisaya</name>
    <dbReference type="NCBI Taxonomy" id="153742"/>
    <lineage>
        <taxon>Eukaryota</taxon>
        <taxon>Viridiplantae</taxon>
        <taxon>Streptophyta</taxon>
        <taxon>Embryophyta</taxon>
        <taxon>Tracheophyta</taxon>
        <taxon>Spermatophyta</taxon>
        <taxon>Magnoliopsida</taxon>
        <taxon>eudicotyledons</taxon>
        <taxon>Gunneridae</taxon>
        <taxon>Pentapetalae</taxon>
        <taxon>asterids</taxon>
        <taxon>lamiids</taxon>
        <taxon>Gentianales</taxon>
        <taxon>Rubiaceae</taxon>
        <taxon>Cinchonoideae</taxon>
        <taxon>Cinchoneae</taxon>
        <taxon>Cinchona</taxon>
    </lineage>
</organism>
<name>A0ABD2YAA4_9GENT</name>